<feature type="region of interest" description="Disordered" evidence="1">
    <location>
        <begin position="100"/>
        <end position="134"/>
    </location>
</feature>
<evidence type="ECO:0000313" key="2">
    <source>
        <dbReference type="EMBL" id="SNT45643.1"/>
    </source>
</evidence>
<dbReference type="RefSeq" id="WP_089250054.1">
    <property type="nucleotide sequence ID" value="NZ_FZPH01000006.1"/>
</dbReference>
<feature type="compositionally biased region" description="Basic residues" evidence="1">
    <location>
        <begin position="104"/>
        <end position="114"/>
    </location>
</feature>
<dbReference type="AlphaFoldDB" id="A0A239MTR2"/>
<sequence length="134" mass="13802">MSSIITFFVAPDAVVAAGVVSGGPGPEFQAAEYGNFAVWEAIEEWESILLDRDLAAVEGADAVSGDDSPLVLAIPPALTAALAGADDAVLGSAATRWVRQPPARWRRRPPRRPKAGSTAGSRRAAALPGTAGPR</sequence>
<organism evidence="2 3">
    <name type="scientific">Asanoa hainanensis</name>
    <dbReference type="NCBI Taxonomy" id="560556"/>
    <lineage>
        <taxon>Bacteria</taxon>
        <taxon>Bacillati</taxon>
        <taxon>Actinomycetota</taxon>
        <taxon>Actinomycetes</taxon>
        <taxon>Micromonosporales</taxon>
        <taxon>Micromonosporaceae</taxon>
        <taxon>Asanoa</taxon>
    </lineage>
</organism>
<accession>A0A239MTR2</accession>
<proteinExistence type="predicted"/>
<evidence type="ECO:0000313" key="3">
    <source>
        <dbReference type="Proteomes" id="UP000198362"/>
    </source>
</evidence>
<evidence type="ECO:0000256" key="1">
    <source>
        <dbReference type="SAM" id="MobiDB-lite"/>
    </source>
</evidence>
<protein>
    <submittedName>
        <fullName evidence="2">Uncharacterized protein</fullName>
    </submittedName>
</protein>
<keyword evidence="3" id="KW-1185">Reference proteome</keyword>
<name>A0A239MTR2_9ACTN</name>
<dbReference type="Proteomes" id="UP000198362">
    <property type="component" value="Unassembled WGS sequence"/>
</dbReference>
<feature type="compositionally biased region" description="Low complexity" evidence="1">
    <location>
        <begin position="115"/>
        <end position="126"/>
    </location>
</feature>
<reference evidence="2 3" key="1">
    <citation type="submission" date="2017-06" db="EMBL/GenBank/DDBJ databases">
        <authorList>
            <person name="Kim H.J."/>
            <person name="Triplett B.A."/>
        </authorList>
    </citation>
    <scope>NUCLEOTIDE SEQUENCE [LARGE SCALE GENOMIC DNA]</scope>
    <source>
        <strain evidence="2 3">CGMCC 4.5593</strain>
    </source>
</reference>
<dbReference type="EMBL" id="FZPH01000006">
    <property type="protein sequence ID" value="SNT45643.1"/>
    <property type="molecule type" value="Genomic_DNA"/>
</dbReference>
<gene>
    <name evidence="2" type="ORF">SAMN05421812_106272</name>
</gene>
<dbReference type="OrthoDB" id="3535648at2"/>